<dbReference type="Pfam" id="PF11718">
    <property type="entry name" value="CPSF73-100_C"/>
    <property type="match status" value="1"/>
</dbReference>
<keyword evidence="2" id="KW-0507">mRNA processing</keyword>
<dbReference type="InterPro" id="IPR021718">
    <property type="entry name" value="CPSF73-100_C"/>
</dbReference>
<evidence type="ECO:0000256" key="1">
    <source>
        <dbReference type="ARBA" id="ARBA00004123"/>
    </source>
</evidence>
<evidence type="ECO:0000259" key="4">
    <source>
        <dbReference type="Pfam" id="PF11718"/>
    </source>
</evidence>
<dbReference type="Proteomes" id="UP001439008">
    <property type="component" value="Unassembled WGS sequence"/>
</dbReference>
<gene>
    <name evidence="5" type="ORF">MHBO_003402</name>
</gene>
<evidence type="ECO:0000256" key="2">
    <source>
        <dbReference type="ARBA" id="ARBA00022664"/>
    </source>
</evidence>
<evidence type="ECO:0000313" key="6">
    <source>
        <dbReference type="Proteomes" id="UP001439008"/>
    </source>
</evidence>
<accession>A0ABV2AQB3</accession>
<keyword evidence="6" id="KW-1185">Reference proteome</keyword>
<sequence length="109" mass="12283">KQGFVIIEWMSGHHSDVVADSLISILSNAETLPSRQIAILTTKSTKETEKTFRLKSVKQNLEKILKAIFGEKSITKSKSNLIIKVDESVIAINSNLVFNFVIFKKKSQY</sequence>
<protein>
    <recommendedName>
        <fullName evidence="4">Pre-mRNA 3'-end-processing endonuclease polyadenylation factor C-term domain-containing protein</fullName>
    </recommendedName>
</protein>
<reference evidence="5 6" key="1">
    <citation type="journal article" date="2024" name="BMC Biol.">
        <title>Comparative genomics of Ascetosporea gives new insight into the evolutionary basis for animal parasitism in Rhizaria.</title>
        <authorList>
            <person name="Hiltunen Thoren M."/>
            <person name="Onut-Brannstrom I."/>
            <person name="Alfjorden A."/>
            <person name="Peckova H."/>
            <person name="Swords F."/>
            <person name="Hooper C."/>
            <person name="Holzer A.S."/>
            <person name="Bass D."/>
            <person name="Burki F."/>
        </authorList>
    </citation>
    <scope>NUCLEOTIDE SEQUENCE [LARGE SCALE GENOMIC DNA]</scope>
    <source>
        <strain evidence="5">20-A016</strain>
    </source>
</reference>
<feature type="domain" description="Pre-mRNA 3'-end-processing endonuclease polyadenylation factor C-term" evidence="4">
    <location>
        <begin position="3"/>
        <end position="94"/>
    </location>
</feature>
<evidence type="ECO:0000256" key="3">
    <source>
        <dbReference type="ARBA" id="ARBA00023242"/>
    </source>
</evidence>
<proteinExistence type="predicted"/>
<comment type="subcellular location">
    <subcellularLocation>
        <location evidence="1">Nucleus</location>
    </subcellularLocation>
</comment>
<feature type="non-terminal residue" evidence="5">
    <location>
        <position position="1"/>
    </location>
</feature>
<comment type="caution">
    <text evidence="5">The sequence shown here is derived from an EMBL/GenBank/DDBJ whole genome shotgun (WGS) entry which is preliminary data.</text>
</comment>
<evidence type="ECO:0000313" key="5">
    <source>
        <dbReference type="EMBL" id="MES1921868.1"/>
    </source>
</evidence>
<dbReference type="EMBL" id="JBDODL010001874">
    <property type="protein sequence ID" value="MES1921868.1"/>
    <property type="molecule type" value="Genomic_DNA"/>
</dbReference>
<name>A0ABV2AQB3_9EUKA</name>
<organism evidence="5 6">
    <name type="scientific">Bonamia ostreae</name>
    <dbReference type="NCBI Taxonomy" id="126728"/>
    <lineage>
        <taxon>Eukaryota</taxon>
        <taxon>Sar</taxon>
        <taxon>Rhizaria</taxon>
        <taxon>Endomyxa</taxon>
        <taxon>Ascetosporea</taxon>
        <taxon>Haplosporida</taxon>
        <taxon>Bonamia</taxon>
    </lineage>
</organism>
<keyword evidence="3" id="KW-0539">Nucleus</keyword>